<gene>
    <name evidence="1" type="ORF">VR7878_00824</name>
</gene>
<proteinExistence type="predicted"/>
<dbReference type="EMBL" id="FULE01000014">
    <property type="protein sequence ID" value="SJN54571.1"/>
    <property type="molecule type" value="Genomic_DNA"/>
</dbReference>
<dbReference type="STRING" id="1123498.VR7878_00824"/>
<dbReference type="OrthoDB" id="5879206at2"/>
<sequence>MRKLANFELQAVTEALEHADFTQEYDFTHLVSCGINIEHIRRVYRLKLSLRRNPTRTIFDELDSVYSIYSTIESFSQLKLILGYELQEDEQEREDKLLFLMHFLEQHGMRLQTNGIQVPFSVFVNLM</sequence>
<accession>A0A1R4LDC6</accession>
<name>A0A1R4LDC6_VIBR1</name>
<keyword evidence="2" id="KW-1185">Reference proteome</keyword>
<evidence type="ECO:0000313" key="2">
    <source>
        <dbReference type="Proteomes" id="UP000188276"/>
    </source>
</evidence>
<dbReference type="RefSeq" id="WP_031854371.1">
    <property type="nucleotide sequence ID" value="NZ_FULE01000014.1"/>
</dbReference>
<dbReference type="AlphaFoldDB" id="A0A1R4LDC6"/>
<dbReference type="Proteomes" id="UP000188276">
    <property type="component" value="Unassembled WGS sequence"/>
</dbReference>
<protein>
    <submittedName>
        <fullName evidence="1">Uncharacterized protein</fullName>
    </submittedName>
</protein>
<organism evidence="1 2">
    <name type="scientific">Vibrio ruber (strain DSM 16370 / JCM 11486 / BCRC 17186 / CECT 7878 / LMG 23124 / VR1)</name>
    <dbReference type="NCBI Taxonomy" id="1123498"/>
    <lineage>
        <taxon>Bacteria</taxon>
        <taxon>Pseudomonadati</taxon>
        <taxon>Pseudomonadota</taxon>
        <taxon>Gammaproteobacteria</taxon>
        <taxon>Vibrionales</taxon>
        <taxon>Vibrionaceae</taxon>
        <taxon>Vibrio</taxon>
    </lineage>
</organism>
<reference evidence="2" key="1">
    <citation type="submission" date="2017-02" db="EMBL/GenBank/DDBJ databases">
        <authorList>
            <person name="Rodrigo-Torres L."/>
            <person name="Arahal R.D."/>
            <person name="Lucena T."/>
        </authorList>
    </citation>
    <scope>NUCLEOTIDE SEQUENCE [LARGE SCALE GENOMIC DNA]</scope>
    <source>
        <strain evidence="2">CECT 7878</strain>
    </source>
</reference>
<evidence type="ECO:0000313" key="1">
    <source>
        <dbReference type="EMBL" id="SJN54571.1"/>
    </source>
</evidence>